<accession>A0ABY4Y8L4</accession>
<dbReference type="EMBL" id="CP071527">
    <property type="protein sequence ID" value="USQ13968.1"/>
    <property type="molecule type" value="Genomic_DNA"/>
</dbReference>
<evidence type="ECO:0000313" key="4">
    <source>
        <dbReference type="Proteomes" id="UP001057474"/>
    </source>
</evidence>
<feature type="domain" description="ATPase AAA-type core" evidence="2">
    <location>
        <begin position="144"/>
        <end position="280"/>
    </location>
</feature>
<protein>
    <submittedName>
        <fullName evidence="3">AAA family ATPase</fullName>
    </submittedName>
</protein>
<proteinExistence type="predicted"/>
<sequence length="513" mass="58590">MNLIIKNVNIKAFKGIKDIQISECARINAFVGKNNSGKSSILHAIEMASLALKTNDWNNFHFKLEIKDMLTDLGNFEISLTYENSSSISIKSNAPNIVPNIQPHATNDQKFQSVLIVPDSGVNLLTRQHKTPKQVLNQVRAKQFAYINAMDILYAIKFYADRNEEGITPYDYDSIITEIKNYFPDIQDLNAIRTENDISSLEYTEFGKRLDILYSGTGLKHFLDVLIKTTLSNAQILLLDEPEMGLHPDLQRRFMEYLLKLATEKNLQIFIATHSPVLLNYTTDIQCYRIINSKGVREINKVPTEANHLLLSDLGIRPSDIFNYDICLMVEGQSEVIFFEHILRILYKDDFSGVAVTVIQYGGDAAAAISNGALQIRNITAAQKYTFWLRDRDAMPKEEPSTNSTKFKNSLERAGLPIHITLKREIEFYYPLLIHLKAQQGDVTKEEATRSIYNGKQDQKYRTAAETKNICVPQGVYLKKLLEEHLLSKEDLDQEIVDIFEEKLLLWKQEILG</sequence>
<dbReference type="InterPro" id="IPR027417">
    <property type="entry name" value="P-loop_NTPase"/>
</dbReference>
<dbReference type="InterPro" id="IPR051396">
    <property type="entry name" value="Bact_Antivir_Def_Nuclease"/>
</dbReference>
<dbReference type="Proteomes" id="UP001057474">
    <property type="component" value="Chromosome"/>
</dbReference>
<keyword evidence="4" id="KW-1185">Reference proteome</keyword>
<evidence type="ECO:0000259" key="1">
    <source>
        <dbReference type="Pfam" id="PF13175"/>
    </source>
</evidence>
<name>A0ABY4Y8L4_9GAMM</name>
<gene>
    <name evidence="3" type="ORF">J2N86_01050</name>
</gene>
<dbReference type="SUPFAM" id="SSF52540">
    <property type="entry name" value="P-loop containing nucleoside triphosphate hydrolases"/>
    <property type="match status" value="1"/>
</dbReference>
<dbReference type="InterPro" id="IPR041685">
    <property type="entry name" value="AAA_GajA/Old/RecF-like"/>
</dbReference>
<dbReference type="Pfam" id="PF13304">
    <property type="entry name" value="AAA_21"/>
    <property type="match status" value="1"/>
</dbReference>
<reference evidence="3" key="1">
    <citation type="submission" date="2021-03" db="EMBL/GenBank/DDBJ databases">
        <title>Legionella lytica PCM 2298.</title>
        <authorList>
            <person name="Koper P."/>
        </authorList>
    </citation>
    <scope>NUCLEOTIDE SEQUENCE</scope>
    <source>
        <strain evidence="3">PCM 2298</strain>
    </source>
</reference>
<dbReference type="Pfam" id="PF13175">
    <property type="entry name" value="AAA_15"/>
    <property type="match status" value="1"/>
</dbReference>
<dbReference type="CDD" id="cd00267">
    <property type="entry name" value="ABC_ATPase"/>
    <property type="match status" value="1"/>
</dbReference>
<dbReference type="InterPro" id="IPR003959">
    <property type="entry name" value="ATPase_AAA_core"/>
</dbReference>
<evidence type="ECO:0000259" key="2">
    <source>
        <dbReference type="Pfam" id="PF13304"/>
    </source>
</evidence>
<evidence type="ECO:0000313" key="3">
    <source>
        <dbReference type="EMBL" id="USQ13968.1"/>
    </source>
</evidence>
<feature type="domain" description="Endonuclease GajA/Old nuclease/RecF-like AAA" evidence="1">
    <location>
        <begin position="5"/>
        <end position="88"/>
    </location>
</feature>
<dbReference type="RefSeq" id="WP_252580357.1">
    <property type="nucleotide sequence ID" value="NZ_CP071527.1"/>
</dbReference>
<dbReference type="PANTHER" id="PTHR43581:SF4">
    <property type="entry name" value="ATP_GTP PHOSPHATASE"/>
    <property type="match status" value="1"/>
</dbReference>
<dbReference type="PANTHER" id="PTHR43581">
    <property type="entry name" value="ATP/GTP PHOSPHATASE"/>
    <property type="match status" value="1"/>
</dbReference>
<organism evidence="3 4">
    <name type="scientific">Legionella lytica</name>
    <dbReference type="NCBI Taxonomy" id="96232"/>
    <lineage>
        <taxon>Bacteria</taxon>
        <taxon>Pseudomonadati</taxon>
        <taxon>Pseudomonadota</taxon>
        <taxon>Gammaproteobacteria</taxon>
        <taxon>Legionellales</taxon>
        <taxon>Legionellaceae</taxon>
        <taxon>Legionella</taxon>
    </lineage>
</organism>
<dbReference type="Gene3D" id="3.40.50.300">
    <property type="entry name" value="P-loop containing nucleotide triphosphate hydrolases"/>
    <property type="match status" value="1"/>
</dbReference>